<keyword evidence="4" id="KW-1185">Reference proteome</keyword>
<sequence>MKKYVIILTVLLTSSFGFSQTASGNTVSSKEVAPVWPGCENSAQKSNCFNQMLAKHIQQNFKFPKGYTAEDKGSKVIVSFVVDENGETKILKTSGGRELLQKEAERNILAIPKMKPGHLNGKSRAIKYKVPFTF</sequence>
<feature type="chain" id="PRO_5046824664" evidence="1">
    <location>
        <begin position="20"/>
        <end position="134"/>
    </location>
</feature>
<evidence type="ECO:0000256" key="1">
    <source>
        <dbReference type="SAM" id="SignalP"/>
    </source>
</evidence>
<dbReference type="RefSeq" id="WP_308865102.1">
    <property type="nucleotide sequence ID" value="NZ_JAVHUL010000032.1"/>
</dbReference>
<feature type="domain" description="TonB C-terminal" evidence="2">
    <location>
        <begin position="60"/>
        <end position="134"/>
    </location>
</feature>
<organism evidence="3 4">
    <name type="scientific">Mesonia profundi</name>
    <dbReference type="NCBI Taxonomy" id="3070998"/>
    <lineage>
        <taxon>Bacteria</taxon>
        <taxon>Pseudomonadati</taxon>
        <taxon>Bacteroidota</taxon>
        <taxon>Flavobacteriia</taxon>
        <taxon>Flavobacteriales</taxon>
        <taxon>Flavobacteriaceae</taxon>
        <taxon>Mesonia</taxon>
    </lineage>
</organism>
<dbReference type="Pfam" id="PF03544">
    <property type="entry name" value="TonB_C"/>
    <property type="match status" value="1"/>
</dbReference>
<accession>A0ABU1A339</accession>
<proteinExistence type="predicted"/>
<evidence type="ECO:0000313" key="4">
    <source>
        <dbReference type="Proteomes" id="UP001230915"/>
    </source>
</evidence>
<dbReference type="EMBL" id="JAVHUL010000032">
    <property type="protein sequence ID" value="MDQ7918127.1"/>
    <property type="molecule type" value="Genomic_DNA"/>
</dbReference>
<name>A0ABU1A339_9FLAO</name>
<reference evidence="3 4" key="1">
    <citation type="submission" date="2023-08" db="EMBL/GenBank/DDBJ databases">
        <title>Mesonia sp. MT50, isolated from deep-sea sediment of the Mariana Trench.</title>
        <authorList>
            <person name="Fu H."/>
        </authorList>
    </citation>
    <scope>NUCLEOTIDE SEQUENCE [LARGE SCALE GENOMIC DNA]</scope>
    <source>
        <strain evidence="3 4">MT50</strain>
    </source>
</reference>
<dbReference type="SUPFAM" id="SSF74653">
    <property type="entry name" value="TolA/TonB C-terminal domain"/>
    <property type="match status" value="1"/>
</dbReference>
<dbReference type="InterPro" id="IPR037682">
    <property type="entry name" value="TonB_C"/>
</dbReference>
<keyword evidence="1" id="KW-0732">Signal</keyword>
<comment type="caution">
    <text evidence="3">The sequence shown here is derived from an EMBL/GenBank/DDBJ whole genome shotgun (WGS) entry which is preliminary data.</text>
</comment>
<feature type="signal peptide" evidence="1">
    <location>
        <begin position="1"/>
        <end position="19"/>
    </location>
</feature>
<evidence type="ECO:0000313" key="3">
    <source>
        <dbReference type="EMBL" id="MDQ7918127.1"/>
    </source>
</evidence>
<gene>
    <name evidence="3" type="ORF">RBU60_11110</name>
</gene>
<dbReference type="Gene3D" id="3.30.1150.10">
    <property type="match status" value="1"/>
</dbReference>
<dbReference type="Proteomes" id="UP001230915">
    <property type="component" value="Unassembled WGS sequence"/>
</dbReference>
<protein>
    <submittedName>
        <fullName evidence="3">Energy transducer TonB</fullName>
    </submittedName>
</protein>
<evidence type="ECO:0000259" key="2">
    <source>
        <dbReference type="Pfam" id="PF03544"/>
    </source>
</evidence>